<evidence type="ECO:0000256" key="6">
    <source>
        <dbReference type="ARBA" id="ARBA00023180"/>
    </source>
</evidence>
<dbReference type="GO" id="GO:0000139">
    <property type="term" value="C:Golgi membrane"/>
    <property type="evidence" value="ECO:0007669"/>
    <property type="project" value="UniProtKB-SubCell"/>
</dbReference>
<reference evidence="11" key="1">
    <citation type="journal article" date="2002" name="Science">
        <title>The draft genome of Ciona intestinalis: insights into chordate and vertebrate origins.</title>
        <authorList>
            <person name="Dehal P."/>
            <person name="Satou Y."/>
            <person name="Campbell R.K."/>
            <person name="Chapman J."/>
            <person name="Degnan B."/>
            <person name="De Tomaso A."/>
            <person name="Davidson B."/>
            <person name="Di Gregorio A."/>
            <person name="Gelpke M."/>
            <person name="Goodstein D.M."/>
            <person name="Harafuji N."/>
            <person name="Hastings K.E."/>
            <person name="Ho I."/>
            <person name="Hotta K."/>
            <person name="Huang W."/>
            <person name="Kawashima T."/>
            <person name="Lemaire P."/>
            <person name="Martinez D."/>
            <person name="Meinertzhagen I.A."/>
            <person name="Necula S."/>
            <person name="Nonaka M."/>
            <person name="Putnam N."/>
            <person name="Rash S."/>
            <person name="Saiga H."/>
            <person name="Satake M."/>
            <person name="Terry A."/>
            <person name="Yamada L."/>
            <person name="Wang H.G."/>
            <person name="Awazu S."/>
            <person name="Azumi K."/>
            <person name="Boore J."/>
            <person name="Branno M."/>
            <person name="Chin-Bow S."/>
            <person name="DeSantis R."/>
            <person name="Doyle S."/>
            <person name="Francino P."/>
            <person name="Keys D.N."/>
            <person name="Haga S."/>
            <person name="Hayashi H."/>
            <person name="Hino K."/>
            <person name="Imai K.S."/>
            <person name="Inaba K."/>
            <person name="Kano S."/>
            <person name="Kobayashi K."/>
            <person name="Kobayashi M."/>
            <person name="Lee B.I."/>
            <person name="Makabe K.W."/>
            <person name="Manohar C."/>
            <person name="Matassi G."/>
            <person name="Medina M."/>
            <person name="Mochizuki Y."/>
            <person name="Mount S."/>
            <person name="Morishita T."/>
            <person name="Miura S."/>
            <person name="Nakayama A."/>
            <person name="Nishizaka S."/>
            <person name="Nomoto H."/>
            <person name="Ohta F."/>
            <person name="Oishi K."/>
            <person name="Rigoutsos I."/>
            <person name="Sano M."/>
            <person name="Sasaki A."/>
            <person name="Sasakura Y."/>
            <person name="Shoguchi E."/>
            <person name="Shin-i T."/>
            <person name="Spagnuolo A."/>
            <person name="Stainier D."/>
            <person name="Suzuki M.M."/>
            <person name="Tassy O."/>
            <person name="Takatori N."/>
            <person name="Tokuoka M."/>
            <person name="Yagi K."/>
            <person name="Yoshizaki F."/>
            <person name="Wada S."/>
            <person name="Zhang C."/>
            <person name="Hyatt P.D."/>
            <person name="Larimer F."/>
            <person name="Detter C."/>
            <person name="Doggett N."/>
            <person name="Glavina T."/>
            <person name="Hawkins T."/>
            <person name="Richardson P."/>
            <person name="Lucas S."/>
            <person name="Kohara Y."/>
            <person name="Levine M."/>
            <person name="Satoh N."/>
            <person name="Rokhsar D.S."/>
        </authorList>
    </citation>
    <scope>NUCLEOTIDE SEQUENCE [LARGE SCALE GENOMIC DNA]</scope>
</reference>
<organism evidence="10 11">
    <name type="scientific">Ciona intestinalis</name>
    <name type="common">Transparent sea squirt</name>
    <name type="synonym">Ascidia intestinalis</name>
    <dbReference type="NCBI Taxonomy" id="7719"/>
    <lineage>
        <taxon>Eukaryota</taxon>
        <taxon>Metazoa</taxon>
        <taxon>Chordata</taxon>
        <taxon>Tunicata</taxon>
        <taxon>Ascidiacea</taxon>
        <taxon>Phlebobranchia</taxon>
        <taxon>Cionidae</taxon>
        <taxon>Ciona</taxon>
    </lineage>
</organism>
<dbReference type="OrthoDB" id="70142at2759"/>
<dbReference type="FunCoup" id="H2XY72">
    <property type="interactions" value="1"/>
</dbReference>
<dbReference type="PANTHER" id="PTHR13481">
    <property type="entry name" value="SREBP REGULATING GENE PROTEIN"/>
    <property type="match status" value="1"/>
</dbReference>
<keyword evidence="4" id="KW-0333">Golgi apparatus</keyword>
<evidence type="ECO:0000256" key="4">
    <source>
        <dbReference type="ARBA" id="ARBA00023034"/>
    </source>
</evidence>
<keyword evidence="2 9" id="KW-0812">Transmembrane</keyword>
<dbReference type="KEGG" id="cin:100185351"/>
<protein>
    <recommendedName>
        <fullName evidence="8">SREBP regulating gene protein</fullName>
    </recommendedName>
</protein>
<evidence type="ECO:0000256" key="5">
    <source>
        <dbReference type="ARBA" id="ARBA00023136"/>
    </source>
</evidence>
<dbReference type="GeneTree" id="ENSGT00390000008031"/>
<evidence type="ECO:0000256" key="3">
    <source>
        <dbReference type="ARBA" id="ARBA00022989"/>
    </source>
</evidence>
<proteinExistence type="inferred from homology"/>
<sequence length="210" mass="24458">MVSVIRNIRKRWFLAALFFTSLVYFIYKTSNSRRDLTRNETSFKLVQNVQRIEVFLRTLKWQPRVNVPNQTSNNPSQQCRNSLQGKQLIVDDNGYVCKRDYLLDNGCCDVTMHDTGRYACKTCQTSNCCSVYEHCVSCCLQPKHKNLLEKVVRGLKTNTMLIMMSSIHDQFDLCLMKCRTSSTSVRHENTYRDPSMKYCFGVGAPELRMF</sequence>
<dbReference type="GeneID" id="100185351"/>
<keyword evidence="6" id="KW-0325">Glycoprotein</keyword>
<dbReference type="GO" id="GO:2000640">
    <property type="term" value="P:positive regulation of SREBP signaling pathway"/>
    <property type="evidence" value="ECO:0007669"/>
    <property type="project" value="InterPro"/>
</dbReference>
<reference evidence="10" key="2">
    <citation type="submission" date="2025-08" db="UniProtKB">
        <authorList>
            <consortium name="Ensembl"/>
        </authorList>
    </citation>
    <scope>IDENTIFICATION</scope>
</reference>
<name>H2XY72_CIOIN</name>
<evidence type="ECO:0000256" key="7">
    <source>
        <dbReference type="ARBA" id="ARBA00023461"/>
    </source>
</evidence>
<evidence type="ECO:0000256" key="1">
    <source>
        <dbReference type="ARBA" id="ARBA00004194"/>
    </source>
</evidence>
<evidence type="ECO:0000256" key="8">
    <source>
        <dbReference type="ARBA" id="ARBA00023485"/>
    </source>
</evidence>
<reference evidence="10" key="3">
    <citation type="submission" date="2025-09" db="UniProtKB">
        <authorList>
            <consortium name="Ensembl"/>
        </authorList>
    </citation>
    <scope>IDENTIFICATION</scope>
</reference>
<feature type="transmembrane region" description="Helical" evidence="9">
    <location>
        <begin position="12"/>
        <end position="27"/>
    </location>
</feature>
<dbReference type="HOGENOM" id="CLU_079455_0_0_1"/>
<dbReference type="AlphaFoldDB" id="H2XY72"/>
<dbReference type="Ensembl" id="ENSCINT00000037182.1">
    <property type="protein sequence ID" value="ENSCINP00000034606.1"/>
    <property type="gene ID" value="ENSCING00000018968.1"/>
</dbReference>
<keyword evidence="5 9" id="KW-0472">Membrane</keyword>
<dbReference type="PANTHER" id="PTHR13481:SF0">
    <property type="entry name" value="SREBP REGULATING GENE PROTEIN"/>
    <property type="match status" value="1"/>
</dbReference>
<keyword evidence="11" id="KW-1185">Reference proteome</keyword>
<keyword evidence="3 9" id="KW-1133">Transmembrane helix</keyword>
<accession>A0A1W2WK72</accession>
<dbReference type="InterPro" id="IPR019352">
    <property type="entry name" value="SPRING1"/>
</dbReference>
<gene>
    <name evidence="10" type="primary">LOC100185351</name>
</gene>
<dbReference type="InParanoid" id="H2XY72"/>
<dbReference type="Pfam" id="PF10218">
    <property type="entry name" value="SPRING1"/>
    <property type="match status" value="1"/>
</dbReference>
<dbReference type="Proteomes" id="UP000008144">
    <property type="component" value="Unassembled WGS sequence"/>
</dbReference>
<evidence type="ECO:0000313" key="11">
    <source>
        <dbReference type="Proteomes" id="UP000008144"/>
    </source>
</evidence>
<evidence type="ECO:0000313" key="10">
    <source>
        <dbReference type="Ensembl" id="ENSCINP00000034606.1"/>
    </source>
</evidence>
<comment type="subcellular location">
    <subcellularLocation>
        <location evidence="1">Golgi apparatus membrane</location>
        <topology evidence="1">Single-pass membrane protein</topology>
    </subcellularLocation>
</comment>
<comment type="similarity">
    <text evidence="7">Belongs to the SPRING family.</text>
</comment>
<evidence type="ECO:0000256" key="2">
    <source>
        <dbReference type="ARBA" id="ARBA00022692"/>
    </source>
</evidence>
<evidence type="ECO:0000256" key="9">
    <source>
        <dbReference type="SAM" id="Phobius"/>
    </source>
</evidence>
<dbReference type="OMA" id="CYGEDPP"/>
<dbReference type="RefSeq" id="XP_002130011.1">
    <property type="nucleotide sequence ID" value="XM_002129975.5"/>
</dbReference>
<accession>H2XY72</accession>